<feature type="domain" description="Response regulatory" evidence="2">
    <location>
        <begin position="14"/>
        <end position="129"/>
    </location>
</feature>
<reference evidence="5" key="2">
    <citation type="journal article" date="2021" name="PeerJ">
        <title>Extensive microbial diversity within the chicken gut microbiome revealed by metagenomics and culture.</title>
        <authorList>
            <person name="Gilroy R."/>
            <person name="Ravi A."/>
            <person name="Getino M."/>
            <person name="Pursley I."/>
            <person name="Horton D.L."/>
            <person name="Alikhan N.F."/>
            <person name="Baker D."/>
            <person name="Gharbi K."/>
            <person name="Hall N."/>
            <person name="Watson M."/>
            <person name="Adriaenssens E.M."/>
            <person name="Foster-Nyarko E."/>
            <person name="Jarju S."/>
            <person name="Secka A."/>
            <person name="Antonio M."/>
            <person name="Oren A."/>
            <person name="Chaudhuri R.R."/>
            <person name="La Ragione R."/>
            <person name="Hildebrand F."/>
            <person name="Pallen M.J."/>
        </authorList>
    </citation>
    <scope>NUCLEOTIDE SEQUENCE</scope>
    <source>
        <strain evidence="5">CHK187-14744</strain>
    </source>
</reference>
<dbReference type="InterPro" id="IPR011006">
    <property type="entry name" value="CheY-like_superfamily"/>
</dbReference>
<evidence type="ECO:0000259" key="3">
    <source>
        <dbReference type="PROSITE" id="PS51831"/>
    </source>
</evidence>
<dbReference type="Gene3D" id="1.10.3210.10">
    <property type="entry name" value="Hypothetical protein af1432"/>
    <property type="match status" value="1"/>
</dbReference>
<name>A0A9D1HIL2_9FIRM</name>
<feature type="domain" description="HD" evidence="3">
    <location>
        <begin position="174"/>
        <end position="296"/>
    </location>
</feature>
<evidence type="ECO:0000313" key="6">
    <source>
        <dbReference type="Proteomes" id="UP000824164"/>
    </source>
</evidence>
<feature type="modified residue" description="4-aspartylphosphate" evidence="1">
    <location>
        <position position="63"/>
    </location>
</feature>
<dbReference type="InterPro" id="IPR003607">
    <property type="entry name" value="HD/PDEase_dom"/>
</dbReference>
<dbReference type="InterPro" id="IPR006674">
    <property type="entry name" value="HD_domain"/>
</dbReference>
<dbReference type="CDD" id="cd00156">
    <property type="entry name" value="REC"/>
    <property type="match status" value="1"/>
</dbReference>
<dbReference type="SMART" id="SM00471">
    <property type="entry name" value="HDc"/>
    <property type="match status" value="1"/>
</dbReference>
<dbReference type="SMART" id="SM00448">
    <property type="entry name" value="REC"/>
    <property type="match status" value="1"/>
</dbReference>
<reference evidence="5" key="1">
    <citation type="submission" date="2020-10" db="EMBL/GenBank/DDBJ databases">
        <authorList>
            <person name="Gilroy R."/>
        </authorList>
    </citation>
    <scope>NUCLEOTIDE SEQUENCE</scope>
    <source>
        <strain evidence="5">CHK187-14744</strain>
    </source>
</reference>
<dbReference type="GO" id="GO:0000160">
    <property type="term" value="P:phosphorelay signal transduction system"/>
    <property type="evidence" value="ECO:0007669"/>
    <property type="project" value="InterPro"/>
</dbReference>
<dbReference type="Pfam" id="PF00072">
    <property type="entry name" value="Response_reg"/>
    <property type="match status" value="1"/>
</dbReference>
<dbReference type="InterPro" id="IPR052020">
    <property type="entry name" value="Cyclic_di-GMP/3'3'-cGAMP_PDE"/>
</dbReference>
<dbReference type="PANTHER" id="PTHR45228:SF4">
    <property type="entry name" value="LIPOPROTEIN"/>
    <property type="match status" value="1"/>
</dbReference>
<evidence type="ECO:0000256" key="1">
    <source>
        <dbReference type="PROSITE-ProRule" id="PRU00169"/>
    </source>
</evidence>
<dbReference type="SUPFAM" id="SSF52172">
    <property type="entry name" value="CheY-like"/>
    <property type="match status" value="1"/>
</dbReference>
<dbReference type="AlphaFoldDB" id="A0A9D1HIL2"/>
<sequence length="348" mass="39930">MRKNRRKSGEKAYSILTVDDSPIMTSALSDYFLRSGYDVDTENDPVEAIEKVRWGNYDILLLDFLMTPICGDKVIEEIRQFNKDIYIILLTGHKSMAPPLKTLRELDIQGYYEKSERFDQLELLVESCVKSLKQLNTIREYQKKLNAAYQTMNDNYMEMIQAMRLLVDARDDYTRGHSDRVAALSVKIGRRMGLPEEQIRQIRLAGLFHDIGKVGIPDDVLKKPGRLTDEEFEIIKQHPEKGQQILEALSFFKGVAPIVRAHHERMDGKGYPDGLSGEEIPMEARIISISDAFDAMTSDRHYRKSRGVEAAAEEIRNNKGTQFDAQIADVFLKLVREIGNGDLDRYFN</sequence>
<evidence type="ECO:0000259" key="4">
    <source>
        <dbReference type="PROSITE" id="PS51832"/>
    </source>
</evidence>
<protein>
    <submittedName>
        <fullName evidence="5">HD-GYP domain-containing protein</fullName>
    </submittedName>
</protein>
<gene>
    <name evidence="5" type="ORF">IAB63_10195</name>
</gene>
<dbReference type="NCBIfam" id="TIGR00277">
    <property type="entry name" value="HDIG"/>
    <property type="match status" value="1"/>
</dbReference>
<dbReference type="PROSITE" id="PS50110">
    <property type="entry name" value="RESPONSE_REGULATORY"/>
    <property type="match status" value="1"/>
</dbReference>
<feature type="domain" description="HD-GYP" evidence="4">
    <location>
        <begin position="152"/>
        <end position="347"/>
    </location>
</feature>
<dbReference type="PANTHER" id="PTHR45228">
    <property type="entry name" value="CYCLIC DI-GMP PHOSPHODIESTERASE TM_0186-RELATED"/>
    <property type="match status" value="1"/>
</dbReference>
<evidence type="ECO:0000313" key="5">
    <source>
        <dbReference type="EMBL" id="HIU03609.1"/>
    </source>
</evidence>
<keyword evidence="1" id="KW-0597">Phosphoprotein</keyword>
<dbReference type="Proteomes" id="UP000824164">
    <property type="component" value="Unassembled WGS sequence"/>
</dbReference>
<comment type="caution">
    <text evidence="5">The sequence shown here is derived from an EMBL/GenBank/DDBJ whole genome shotgun (WGS) entry which is preliminary data.</text>
</comment>
<dbReference type="InterPro" id="IPR006675">
    <property type="entry name" value="HDIG_dom"/>
</dbReference>
<dbReference type="Pfam" id="PF13487">
    <property type="entry name" value="HD_5"/>
    <property type="match status" value="1"/>
</dbReference>
<dbReference type="Gene3D" id="3.40.50.2300">
    <property type="match status" value="1"/>
</dbReference>
<dbReference type="InterPro" id="IPR037522">
    <property type="entry name" value="HD_GYP_dom"/>
</dbReference>
<dbReference type="CDD" id="cd00077">
    <property type="entry name" value="HDc"/>
    <property type="match status" value="1"/>
</dbReference>
<dbReference type="SUPFAM" id="SSF109604">
    <property type="entry name" value="HD-domain/PDEase-like"/>
    <property type="match status" value="1"/>
</dbReference>
<dbReference type="PROSITE" id="PS51831">
    <property type="entry name" value="HD"/>
    <property type="match status" value="1"/>
</dbReference>
<dbReference type="InterPro" id="IPR001789">
    <property type="entry name" value="Sig_transdc_resp-reg_receiver"/>
</dbReference>
<organism evidence="5 6">
    <name type="scientific">Candidatus Onthocola gallistercoris</name>
    <dbReference type="NCBI Taxonomy" id="2840876"/>
    <lineage>
        <taxon>Bacteria</taxon>
        <taxon>Bacillati</taxon>
        <taxon>Bacillota</taxon>
        <taxon>Bacilli</taxon>
        <taxon>Candidatus Onthocola</taxon>
    </lineage>
</organism>
<dbReference type="EMBL" id="DVLT01000064">
    <property type="protein sequence ID" value="HIU03609.1"/>
    <property type="molecule type" value="Genomic_DNA"/>
</dbReference>
<dbReference type="PROSITE" id="PS51832">
    <property type="entry name" value="HD_GYP"/>
    <property type="match status" value="1"/>
</dbReference>
<evidence type="ECO:0000259" key="2">
    <source>
        <dbReference type="PROSITE" id="PS50110"/>
    </source>
</evidence>
<accession>A0A9D1HIL2</accession>
<proteinExistence type="predicted"/>